<dbReference type="SUPFAM" id="SSF56059">
    <property type="entry name" value="Glutathione synthetase ATP-binding domain-like"/>
    <property type="match status" value="1"/>
</dbReference>
<evidence type="ECO:0000256" key="4">
    <source>
        <dbReference type="ARBA" id="ARBA00022723"/>
    </source>
</evidence>
<dbReference type="InterPro" id="IPR013651">
    <property type="entry name" value="ATP-grasp_RimK-type"/>
</dbReference>
<evidence type="ECO:0000256" key="8">
    <source>
        <dbReference type="ARBA" id="ARBA00022917"/>
    </source>
</evidence>
<dbReference type="GeneID" id="10822280"/>
<keyword evidence="9" id="KW-0464">Manganese</keyword>
<name>F7XK71_METZD</name>
<evidence type="ECO:0000256" key="6">
    <source>
        <dbReference type="ARBA" id="ARBA00022840"/>
    </source>
</evidence>
<evidence type="ECO:0000313" key="12">
    <source>
        <dbReference type="EMBL" id="AEH60536.1"/>
    </source>
</evidence>
<keyword evidence="8" id="KW-0648">Protein biosynthesis</keyword>
<dbReference type="InterPro" id="IPR011761">
    <property type="entry name" value="ATP-grasp"/>
</dbReference>
<dbReference type="Gene3D" id="3.30.470.20">
    <property type="entry name" value="ATP-grasp fold, B domain"/>
    <property type="match status" value="1"/>
</dbReference>
<dbReference type="InterPro" id="IPR004666">
    <property type="entry name" value="Rp_bS6_RimK/Lys_biosynth_LsyX"/>
</dbReference>
<dbReference type="Gene3D" id="3.30.1490.20">
    <property type="entry name" value="ATP-grasp fold, A domain"/>
    <property type="match status" value="1"/>
</dbReference>
<dbReference type="GO" id="GO:0005737">
    <property type="term" value="C:cytoplasm"/>
    <property type="evidence" value="ECO:0007669"/>
    <property type="project" value="TreeGrafter"/>
</dbReference>
<dbReference type="InterPro" id="IPR013815">
    <property type="entry name" value="ATP_grasp_subdomain_1"/>
</dbReference>
<evidence type="ECO:0000256" key="5">
    <source>
        <dbReference type="ARBA" id="ARBA00022741"/>
    </source>
</evidence>
<evidence type="ECO:0000256" key="10">
    <source>
        <dbReference type="PROSITE-ProRule" id="PRU00409"/>
    </source>
</evidence>
<dbReference type="FunFam" id="3.30.470.20:FF:000058">
    <property type="entry name" value="Alpha-aminoadipate--LysW ligase LysX protein"/>
    <property type="match status" value="1"/>
</dbReference>
<evidence type="ECO:0000256" key="3">
    <source>
        <dbReference type="ARBA" id="ARBA00022598"/>
    </source>
</evidence>
<dbReference type="RefSeq" id="WP_013897975.1">
    <property type="nucleotide sequence ID" value="NC_015676.1"/>
</dbReference>
<dbReference type="Pfam" id="PF18030">
    <property type="entry name" value="Rimk_N"/>
    <property type="match status" value="1"/>
</dbReference>
<dbReference type="NCBIfam" id="TIGR00768">
    <property type="entry name" value="rimK_fam"/>
    <property type="match status" value="1"/>
</dbReference>
<proteinExistence type="predicted"/>
<dbReference type="GO" id="GO:0006412">
    <property type="term" value="P:translation"/>
    <property type="evidence" value="ECO:0007669"/>
    <property type="project" value="UniProtKB-KW"/>
</dbReference>
<dbReference type="Pfam" id="PF08443">
    <property type="entry name" value="RimK"/>
    <property type="match status" value="1"/>
</dbReference>
<gene>
    <name evidence="12" type="ordered locus">Mzhil_0669</name>
</gene>
<evidence type="ECO:0000313" key="13">
    <source>
        <dbReference type="Proteomes" id="UP000006622"/>
    </source>
</evidence>
<organism evidence="12 13">
    <name type="scientific">Methanosalsum zhilinae (strain DSM 4017 / NBRC 107636 / OCM 62 / WeN5)</name>
    <name type="common">Methanohalophilus zhilinae</name>
    <dbReference type="NCBI Taxonomy" id="679901"/>
    <lineage>
        <taxon>Archaea</taxon>
        <taxon>Methanobacteriati</taxon>
        <taxon>Methanobacteriota</taxon>
        <taxon>Stenosarchaea group</taxon>
        <taxon>Methanomicrobia</taxon>
        <taxon>Methanosarcinales</taxon>
        <taxon>Methanosarcinaceae</taxon>
        <taxon>Methanosalsum</taxon>
    </lineage>
</organism>
<accession>F7XK71</accession>
<keyword evidence="13" id="KW-1185">Reference proteome</keyword>
<dbReference type="OrthoDB" id="33241at2157"/>
<sequence length="304" mass="34101">MKGWILYKESQDSLKAEHYEINRFLEAAEKKGIDVKVVRPEQFELIVTRDGRNSVLLDGKVVMLPDFLLPRMGAGTTYFALAVIRHLERLGVYTVNSSNSIDTVKDKLYSQQILAEKSIPVPKTMLVKYPVDVELVKEQLGFPLVVKTVSGSQGSGVFLSENKSNFTDLMELIQATKSNINIILQEFIGCSRGRDLRVFTIGGRAVACIERSAKDDSFKANFSRGGTVREFRITPEIEWLANETAKIFGLEIAGIDLLFDGDHFKVCEANSSPGFEGIEQCCNIDIASEIYNFIRIRLGRFDEI</sequence>
<comment type="cofactor">
    <cofactor evidence="2">
        <name>Mg(2+)</name>
        <dbReference type="ChEBI" id="CHEBI:18420"/>
    </cofactor>
</comment>
<keyword evidence="6 10" id="KW-0067">ATP-binding</keyword>
<dbReference type="Gene3D" id="3.40.50.20">
    <property type="match status" value="1"/>
</dbReference>
<dbReference type="PROSITE" id="PS50975">
    <property type="entry name" value="ATP_GRASP"/>
    <property type="match status" value="1"/>
</dbReference>
<dbReference type="AlphaFoldDB" id="F7XK71"/>
<dbReference type="PANTHER" id="PTHR21621">
    <property type="entry name" value="RIBOSOMAL PROTEIN S6 MODIFICATION PROTEIN"/>
    <property type="match status" value="1"/>
</dbReference>
<dbReference type="InterPro" id="IPR041107">
    <property type="entry name" value="Rimk_N"/>
</dbReference>
<evidence type="ECO:0000256" key="1">
    <source>
        <dbReference type="ARBA" id="ARBA00001936"/>
    </source>
</evidence>
<dbReference type="KEGG" id="mzh:Mzhil_0669"/>
<dbReference type="GO" id="GO:0043774">
    <property type="term" value="F:coenzyme F420-2 alpha-glutamyl ligase activity"/>
    <property type="evidence" value="ECO:0007669"/>
    <property type="project" value="TreeGrafter"/>
</dbReference>
<evidence type="ECO:0000256" key="9">
    <source>
        <dbReference type="ARBA" id="ARBA00023211"/>
    </source>
</evidence>
<evidence type="ECO:0000256" key="7">
    <source>
        <dbReference type="ARBA" id="ARBA00022842"/>
    </source>
</evidence>
<keyword evidence="3 12" id="KW-0436">Ligase</keyword>
<dbReference type="FunFam" id="3.40.50.20:FF:000042">
    <property type="entry name" value="RimK-related lysine biosynthesis protein"/>
    <property type="match status" value="1"/>
</dbReference>
<feature type="domain" description="ATP-grasp" evidence="11">
    <location>
        <begin position="111"/>
        <end position="295"/>
    </location>
</feature>
<dbReference type="EMBL" id="CP002101">
    <property type="protein sequence ID" value="AEH60536.1"/>
    <property type="molecule type" value="Genomic_DNA"/>
</dbReference>
<evidence type="ECO:0000256" key="2">
    <source>
        <dbReference type="ARBA" id="ARBA00001946"/>
    </source>
</evidence>
<dbReference type="STRING" id="679901.Mzhil_0669"/>
<reference evidence="12" key="1">
    <citation type="submission" date="2010-07" db="EMBL/GenBank/DDBJ databases">
        <title>The complete genome of Methanosalsum zhilinae DSM 4017.</title>
        <authorList>
            <consortium name="US DOE Joint Genome Institute (JGI-PGF)"/>
            <person name="Lucas S."/>
            <person name="Copeland A."/>
            <person name="Lapidus A."/>
            <person name="Glavina del Rio T."/>
            <person name="Dalin E."/>
            <person name="Tice H."/>
            <person name="Bruce D."/>
            <person name="Goodwin L."/>
            <person name="Pitluck S."/>
            <person name="Kyrpides N."/>
            <person name="Mavromatis K."/>
            <person name="Ovchinnikova G."/>
            <person name="Daligault H."/>
            <person name="Detter J.C."/>
            <person name="Han C."/>
            <person name="Tapia R."/>
            <person name="Larimer F."/>
            <person name="Land M."/>
            <person name="Hauser L."/>
            <person name="Markowitz V."/>
            <person name="Cheng J.-F."/>
            <person name="Hugenholtz P."/>
            <person name="Woyke T."/>
            <person name="Wu D."/>
            <person name="Spring S."/>
            <person name="Schueler E."/>
            <person name="Brambilla E."/>
            <person name="Klenk H.-P."/>
            <person name="Eisen J.A."/>
        </authorList>
    </citation>
    <scope>NUCLEOTIDE SEQUENCE</scope>
    <source>
        <strain evidence="12">DSM 4017</strain>
    </source>
</reference>
<comment type="cofactor">
    <cofactor evidence="1">
        <name>Mn(2+)</name>
        <dbReference type="ChEBI" id="CHEBI:29035"/>
    </cofactor>
</comment>
<dbReference type="PANTHER" id="PTHR21621:SF2">
    <property type="entry name" value="COENZYME GAMMA-F420-2:ALPHA-L-GLUTAMATE LIGASE"/>
    <property type="match status" value="1"/>
</dbReference>
<keyword evidence="5 10" id="KW-0547">Nucleotide-binding</keyword>
<dbReference type="Proteomes" id="UP000006622">
    <property type="component" value="Chromosome"/>
</dbReference>
<dbReference type="HOGENOM" id="CLU_054353_0_2_2"/>
<evidence type="ECO:0000259" key="11">
    <source>
        <dbReference type="PROSITE" id="PS50975"/>
    </source>
</evidence>
<keyword evidence="4" id="KW-0479">Metal-binding</keyword>
<protein>
    <submittedName>
        <fullName evidence="12">Alpha-L-glutamate ligase, RimK family</fullName>
    </submittedName>
</protein>
<dbReference type="GO" id="GO:0046872">
    <property type="term" value="F:metal ion binding"/>
    <property type="evidence" value="ECO:0007669"/>
    <property type="project" value="UniProtKB-KW"/>
</dbReference>
<keyword evidence="7" id="KW-0460">Magnesium</keyword>
<dbReference type="GO" id="GO:0005524">
    <property type="term" value="F:ATP binding"/>
    <property type="evidence" value="ECO:0007669"/>
    <property type="project" value="UniProtKB-UniRule"/>
</dbReference>